<accession>A0A9K3LMD0</accession>
<feature type="transmembrane region" description="Helical" evidence="2">
    <location>
        <begin position="1456"/>
        <end position="1480"/>
    </location>
</feature>
<evidence type="ECO:0008006" key="5">
    <source>
        <dbReference type="Google" id="ProtNLM"/>
    </source>
</evidence>
<feature type="compositionally biased region" description="Low complexity" evidence="1">
    <location>
        <begin position="1841"/>
        <end position="1853"/>
    </location>
</feature>
<gene>
    <name evidence="3" type="ORF">IV203_037651</name>
</gene>
<feature type="compositionally biased region" description="Polar residues" evidence="1">
    <location>
        <begin position="1692"/>
        <end position="1702"/>
    </location>
</feature>
<feature type="transmembrane region" description="Helical" evidence="2">
    <location>
        <begin position="508"/>
        <end position="533"/>
    </location>
</feature>
<keyword evidence="2" id="KW-0812">Transmembrane</keyword>
<feature type="region of interest" description="Disordered" evidence="1">
    <location>
        <begin position="789"/>
        <end position="837"/>
    </location>
</feature>
<protein>
    <recommendedName>
        <fullName evidence="5">Transmembrane protein</fullName>
    </recommendedName>
</protein>
<feature type="compositionally biased region" description="Basic residues" evidence="1">
    <location>
        <begin position="1563"/>
        <end position="1577"/>
    </location>
</feature>
<evidence type="ECO:0000313" key="4">
    <source>
        <dbReference type="Proteomes" id="UP000693970"/>
    </source>
</evidence>
<keyword evidence="2" id="KW-0472">Membrane</keyword>
<organism evidence="3 4">
    <name type="scientific">Nitzschia inconspicua</name>
    <dbReference type="NCBI Taxonomy" id="303405"/>
    <lineage>
        <taxon>Eukaryota</taxon>
        <taxon>Sar</taxon>
        <taxon>Stramenopiles</taxon>
        <taxon>Ochrophyta</taxon>
        <taxon>Bacillariophyta</taxon>
        <taxon>Bacillariophyceae</taxon>
        <taxon>Bacillariophycidae</taxon>
        <taxon>Bacillariales</taxon>
        <taxon>Bacillariaceae</taxon>
        <taxon>Nitzschia</taxon>
    </lineage>
</organism>
<feature type="compositionally biased region" description="Polar residues" evidence="1">
    <location>
        <begin position="697"/>
        <end position="711"/>
    </location>
</feature>
<sequence length="1906" mass="209965">MLSHKFIKANTSTFPLQNEARRQESIQGNQNEKFVSKPSLHWNGFHLNMDYMVSEALSNQLLGFGVYSDKNCGKEIPTNGAPMNIDFIMDPLIEENIPEGLRTIRLSLLLMPEKIFDASYVTVDETGLAAVSFCTRVWTKKTEVSSQADFLREFHVLMYIELEPGNGIVGVREDRSSMWNVKTFLCDSESNEITGFIPQISQKERIRLCVVPTPLTLQDGIYILSSIQNLVFRRDSEVQSVINNEQAISNDGSTHILCRKGSTVCTIDSMFEDQFFESPGTIEISGSVGLQFGYEYKQRSLLRKPMHVDIQNNQSEMNRLLYEVGESVGEKNILYFVGVAPSEENIGAEAFMCNAMNERITDEVYLMEQVDPIRICVQPVAKSLGSGLRIGDIKNFVFSKDTGPVLEVVDSNGVPTEGGKTIVMCVRGDALCAVQVQLEDSFFVTRGSVVATGDVYLHFESLPQNRRLNEAEFAGPYLVKTRFEVLRSSAASRHPKTLVQSSPMYLRVMYFIAIGIAILISACTCCGLLYFFLRGRHTEEIAVESLALPKQRDINDSVDARMDSNTSFYSDFEFDTDGSGNSSDAESITESSDEDLKANAYAILFPANPNPKDLSQSLGGSSPIDARPTNEFNAFDKEQDSKKAWIIIASKKCATTSDPPRQHLPKTTIGPPPRPTKKANSLPTYLYLPSNGKVFSQLNQPSQSRSFSANRSQERQRSTSFGPSCGSDDVHQLVLEVIEQRPRSRVPKGQKSSFSRELLYDKGCHPGGITQIPRAELSQSLPQTIAGKTTMLGESKKGSKEKKQQKKKGGKVDQTGEKGYMNPSIAKSNKRKKKHSETIDSAYGDCTDNRGLGASVLAANSESGYSKGTGATENSKLVKEAESRESTMPMNDYVCFEAEDHPGTEAFLLAIENTLTTKGPVVYAPIIYRHIKRQLLGRRFFVCYDDDKPFEWREATKSELIDLFFEILRGTEIPKMWGLRLILDYTISNALKEDDVALAMFQDDTLVNPLSNANNFLTPNMVVDGSSGVQKVTVTFTVDEMNILSSPIISSAESRSIVSFSTRLSIRDPNIPSNTAASLDTSIIFELMTAGKVGITGLLEEQQDKYGLNVYECDKDNNRLPVVQPKSQQDLFRLCIEPDEIARNDAVKMYGISSLTIEDGQNIQSVLKDGSVQNSATTEYSCTLDGKLCYIETLVDNSFFVKDQTVHATGIAGLQYVRDNDRRGLMEAPIHVRRKTRTAGGPAGQKTFDLAFAVKPSTTAYEVRAFLCDQRQKELTESEIVPMRHGERASVCVSPTQDAKNRGIFIRDIRSFVFSKNGKEQFLEKPRQISENVDKASVDQPTDTTSNMCTAGEPVCSFSIALADGFFNGNGEPVNGTGEVELQFGSGKTTWTRRMLVALTIDTSNDRSLEDSDPDFAGVASVSLTIPIDPTSTAPSVAWASQSLNFWTSMPTYGKVLIVLGVLTGFVVFLAGVWCFIYGIDSFHFPSFKQEDNSMYDYDHKNHGAEYVDPEDPPTDTLEALKGEERAQSLIVKPLDESPGRNTNDSVTTKSMSSHSRGDMIHAKARGRSRSPTKGRVRSLSPTKAIKGKSFQSRSFDGRNDSRQSERREKGRSCSKECLGSNPTTLRSRQNSTEALFDLGNNSANHTKNKNPDKPASIDNLLGWFGKTENKDRSSLQTKSRARSLSPGRVIKSSNTLKSSSIHGRIAPAGESKKPKARKKNKAGGKSLKSVTSQGTPSTTFSAQSTKLSTFHGTRSMPPKQTSSAKSRINSITDQSATSSGHSRTKTVKTKTIARASSKNDTIQSSNHSVGSCSSISEVSVNSRDGSRMKGRKKDILPTNSSHSVQSFSSSGGSFCSMSSNDFEIGGDTPGIKRGKRPSGKGAKTKKTAQMHNSYEIVNRLEMCNG</sequence>
<name>A0A9K3LMD0_9STRA</name>
<feature type="region of interest" description="Disordered" evidence="1">
    <location>
        <begin position="1866"/>
        <end position="1889"/>
    </location>
</feature>
<feature type="compositionally biased region" description="Polar residues" evidence="1">
    <location>
        <begin position="1729"/>
        <end position="1782"/>
    </location>
</feature>
<dbReference type="Proteomes" id="UP000693970">
    <property type="component" value="Unassembled WGS sequence"/>
</dbReference>
<feature type="compositionally biased region" description="Polar residues" evidence="1">
    <location>
        <begin position="1795"/>
        <end position="1808"/>
    </location>
</feature>
<dbReference type="EMBL" id="JAGRRH010000009">
    <property type="protein sequence ID" value="KAG7364449.1"/>
    <property type="molecule type" value="Genomic_DNA"/>
</dbReference>
<reference evidence="3" key="2">
    <citation type="submission" date="2021-04" db="EMBL/GenBank/DDBJ databases">
        <authorList>
            <person name="Podell S."/>
        </authorList>
    </citation>
    <scope>NUCLEOTIDE SEQUENCE</scope>
    <source>
        <strain evidence="3">Hildebrandi</strain>
    </source>
</reference>
<feature type="compositionally biased region" description="Low complexity" evidence="1">
    <location>
        <begin position="1809"/>
        <end position="1823"/>
    </location>
</feature>
<feature type="compositionally biased region" description="Polar residues" evidence="1">
    <location>
        <begin position="1621"/>
        <end position="1646"/>
    </location>
</feature>
<comment type="caution">
    <text evidence="3">The sequence shown here is derived from an EMBL/GenBank/DDBJ whole genome shotgun (WGS) entry which is preliminary data.</text>
</comment>
<dbReference type="OrthoDB" id="56963at2759"/>
<evidence type="ECO:0000256" key="1">
    <source>
        <dbReference type="SAM" id="MobiDB-lite"/>
    </source>
</evidence>
<feature type="compositionally biased region" description="Basic and acidic residues" evidence="1">
    <location>
        <begin position="1596"/>
        <end position="1615"/>
    </location>
</feature>
<feature type="compositionally biased region" description="Polar residues" evidence="1">
    <location>
        <begin position="1540"/>
        <end position="1555"/>
    </location>
</feature>
<evidence type="ECO:0000256" key="2">
    <source>
        <dbReference type="SAM" id="Phobius"/>
    </source>
</evidence>
<reference evidence="3" key="1">
    <citation type="journal article" date="2021" name="Sci. Rep.">
        <title>Diploid genomic architecture of Nitzschia inconspicua, an elite biomass production diatom.</title>
        <authorList>
            <person name="Oliver A."/>
            <person name="Podell S."/>
            <person name="Pinowska A."/>
            <person name="Traller J.C."/>
            <person name="Smith S.R."/>
            <person name="McClure R."/>
            <person name="Beliaev A."/>
            <person name="Bohutskyi P."/>
            <person name="Hill E.A."/>
            <person name="Rabines A."/>
            <person name="Zheng H."/>
            <person name="Allen L.Z."/>
            <person name="Kuo A."/>
            <person name="Grigoriev I.V."/>
            <person name="Allen A.E."/>
            <person name="Hazlebeck D."/>
            <person name="Allen E.E."/>
        </authorList>
    </citation>
    <scope>NUCLEOTIDE SEQUENCE</scope>
    <source>
        <strain evidence="3">Hildebrandi</strain>
    </source>
</reference>
<feature type="region of interest" description="Disordered" evidence="1">
    <location>
        <begin position="1530"/>
        <end position="1853"/>
    </location>
</feature>
<feature type="region of interest" description="Disordered" evidence="1">
    <location>
        <begin position="655"/>
        <end position="683"/>
    </location>
</feature>
<evidence type="ECO:0000313" key="3">
    <source>
        <dbReference type="EMBL" id="KAG7364449.1"/>
    </source>
</evidence>
<feature type="compositionally biased region" description="Basic residues" evidence="1">
    <location>
        <begin position="1873"/>
        <end position="1889"/>
    </location>
</feature>
<proteinExistence type="predicted"/>
<feature type="region of interest" description="Disordered" evidence="1">
    <location>
        <begin position="697"/>
        <end position="727"/>
    </location>
</feature>
<keyword evidence="4" id="KW-1185">Reference proteome</keyword>
<keyword evidence="2" id="KW-1133">Transmembrane helix</keyword>